<gene>
    <name evidence="2" type="ORF">P7D79_21585</name>
</gene>
<dbReference type="Proteomes" id="UP001264335">
    <property type="component" value="Unassembled WGS sequence"/>
</dbReference>
<evidence type="ECO:0000259" key="1">
    <source>
        <dbReference type="Pfam" id="PF14213"/>
    </source>
</evidence>
<protein>
    <submittedName>
        <fullName evidence="2">STAS-like domain-containing protein</fullName>
    </submittedName>
</protein>
<reference evidence="2 3" key="1">
    <citation type="submission" date="2023-03" db="EMBL/GenBank/DDBJ databases">
        <authorList>
            <person name="Shen W."/>
            <person name="Cai J."/>
        </authorList>
    </citation>
    <scope>NUCLEOTIDE SEQUENCE [LARGE SCALE GENOMIC DNA]</scope>
    <source>
        <strain evidence="2 3">Y2</strain>
    </source>
</reference>
<sequence length="118" mass="13550">MEERLYISKLIQSDLAVSSEKASIVFDRIQNNLKNSTFTIIDFSGIKSLTTAFLNVAIGELYRYEKKETLNQYIIIDVNTLSKLQFNKVKLVMDNSRAKYNPDLKKKIDEVALHGETD</sequence>
<proteinExistence type="predicted"/>
<dbReference type="InterPro" id="IPR025474">
    <property type="entry name" value="DUF4325"/>
</dbReference>
<evidence type="ECO:0000313" key="2">
    <source>
        <dbReference type="EMBL" id="MDT2516818.1"/>
    </source>
</evidence>
<dbReference type="Pfam" id="PF14213">
    <property type="entry name" value="DUF4325"/>
    <property type="match status" value="1"/>
</dbReference>
<dbReference type="EMBL" id="JARPWY010000108">
    <property type="protein sequence ID" value="MDT2516818.1"/>
    <property type="molecule type" value="Genomic_DNA"/>
</dbReference>
<comment type="caution">
    <text evidence="2">The sequence shown here is derived from an EMBL/GenBank/DDBJ whole genome shotgun (WGS) entry which is preliminary data.</text>
</comment>
<accession>A0ABD5FG48</accession>
<organism evidence="2 3">
    <name type="scientific">Enterococcus avium</name>
    <name type="common">Streptococcus avium</name>
    <dbReference type="NCBI Taxonomy" id="33945"/>
    <lineage>
        <taxon>Bacteria</taxon>
        <taxon>Bacillati</taxon>
        <taxon>Bacillota</taxon>
        <taxon>Bacilli</taxon>
        <taxon>Lactobacillales</taxon>
        <taxon>Enterococcaceae</taxon>
        <taxon>Enterococcus</taxon>
    </lineage>
</organism>
<evidence type="ECO:0000313" key="3">
    <source>
        <dbReference type="Proteomes" id="UP001264335"/>
    </source>
</evidence>
<feature type="domain" description="DUF4325" evidence="1">
    <location>
        <begin position="24"/>
        <end position="76"/>
    </location>
</feature>
<name>A0ABD5FG48_ENTAV</name>
<dbReference type="AlphaFoldDB" id="A0ABD5FG48"/>
<dbReference type="RefSeq" id="WP_311924287.1">
    <property type="nucleotide sequence ID" value="NZ_JARPWV010000075.1"/>
</dbReference>